<dbReference type="EMBL" id="QTSX02003625">
    <property type="protein sequence ID" value="KAJ9069521.1"/>
    <property type="molecule type" value="Genomic_DNA"/>
</dbReference>
<dbReference type="Proteomes" id="UP001165960">
    <property type="component" value="Unassembled WGS sequence"/>
</dbReference>
<name>A0ACC2T4V9_9FUNG</name>
<comment type="caution">
    <text evidence="1">The sequence shown here is derived from an EMBL/GenBank/DDBJ whole genome shotgun (WGS) entry which is preliminary data.</text>
</comment>
<gene>
    <name evidence="1" type="ORF">DSO57_1017680</name>
</gene>
<keyword evidence="2" id="KW-1185">Reference proteome</keyword>
<sequence length="203" mass="23242">MDLASCTLSTLPVYSLKSDHVGYTTQGWWSADNPMKLEGDSFWAKENMSSLSKKADELQRHLETKKNTRHLFYYLHGGKPVSEWFPCYSHEYCTATATWWGGRWNDSGLHHWMATRNTASMSFGNLFSTLNSTHLNLTYAFYGPLQVKLVFNPISFAIHIPNHSRPYRFVSKQWFDWAFCSPTPHGPPDGIFGVISKPLPTDI</sequence>
<evidence type="ECO:0000313" key="1">
    <source>
        <dbReference type="EMBL" id="KAJ9069521.1"/>
    </source>
</evidence>
<organism evidence="1 2">
    <name type="scientific">Entomophthora muscae</name>
    <dbReference type="NCBI Taxonomy" id="34485"/>
    <lineage>
        <taxon>Eukaryota</taxon>
        <taxon>Fungi</taxon>
        <taxon>Fungi incertae sedis</taxon>
        <taxon>Zoopagomycota</taxon>
        <taxon>Entomophthoromycotina</taxon>
        <taxon>Entomophthoromycetes</taxon>
        <taxon>Entomophthorales</taxon>
        <taxon>Entomophthoraceae</taxon>
        <taxon>Entomophthora</taxon>
    </lineage>
</organism>
<proteinExistence type="predicted"/>
<evidence type="ECO:0000313" key="2">
    <source>
        <dbReference type="Proteomes" id="UP001165960"/>
    </source>
</evidence>
<protein>
    <submittedName>
        <fullName evidence="1">Uncharacterized protein</fullName>
    </submittedName>
</protein>
<reference evidence="1" key="1">
    <citation type="submission" date="2022-04" db="EMBL/GenBank/DDBJ databases">
        <title>Genome of the entomopathogenic fungus Entomophthora muscae.</title>
        <authorList>
            <person name="Elya C."/>
            <person name="Lovett B.R."/>
            <person name="Lee E."/>
            <person name="Macias A.M."/>
            <person name="Hajek A.E."/>
            <person name="De Bivort B.L."/>
            <person name="Kasson M.T."/>
            <person name="De Fine Licht H.H."/>
            <person name="Stajich J.E."/>
        </authorList>
    </citation>
    <scope>NUCLEOTIDE SEQUENCE</scope>
    <source>
        <strain evidence="1">Berkeley</strain>
    </source>
</reference>
<accession>A0ACC2T4V9</accession>